<organism evidence="1 2">
    <name type="scientific">Chryseobacterium defluvii</name>
    <dbReference type="NCBI Taxonomy" id="160396"/>
    <lineage>
        <taxon>Bacteria</taxon>
        <taxon>Pseudomonadati</taxon>
        <taxon>Bacteroidota</taxon>
        <taxon>Flavobacteriia</taxon>
        <taxon>Flavobacteriales</taxon>
        <taxon>Weeksellaceae</taxon>
        <taxon>Chryseobacterium group</taxon>
        <taxon>Chryseobacterium</taxon>
    </lineage>
</organism>
<comment type="caution">
    <text evidence="1">The sequence shown here is derived from an EMBL/GenBank/DDBJ whole genome shotgun (WGS) entry which is preliminary data.</text>
</comment>
<evidence type="ECO:0000313" key="1">
    <source>
        <dbReference type="EMBL" id="RKT01631.1"/>
    </source>
</evidence>
<dbReference type="AlphaFoldDB" id="A0A495SMX0"/>
<reference evidence="1 2" key="1">
    <citation type="submission" date="2018-10" db="EMBL/GenBank/DDBJ databases">
        <title>Genomic Encyclopedia of Archaeal and Bacterial Type Strains, Phase II (KMG-II): from individual species to whole genera.</title>
        <authorList>
            <person name="Goeker M."/>
        </authorList>
    </citation>
    <scope>NUCLEOTIDE SEQUENCE [LARGE SCALE GENOMIC DNA]</scope>
    <source>
        <strain evidence="1 2">DSM 14219</strain>
    </source>
</reference>
<dbReference type="Proteomes" id="UP000272428">
    <property type="component" value="Unassembled WGS sequence"/>
</dbReference>
<dbReference type="EMBL" id="RBXB01000001">
    <property type="protein sequence ID" value="RKT01631.1"/>
    <property type="molecule type" value="Genomic_DNA"/>
</dbReference>
<accession>A0A495SMX0</accession>
<name>A0A495SMX0_9FLAO</name>
<evidence type="ECO:0000313" key="2">
    <source>
        <dbReference type="Proteomes" id="UP000272428"/>
    </source>
</evidence>
<keyword evidence="2" id="KW-1185">Reference proteome</keyword>
<gene>
    <name evidence="1" type="ORF">BCF58_0854</name>
</gene>
<protein>
    <submittedName>
        <fullName evidence="1">Uncharacterized protein</fullName>
    </submittedName>
</protein>
<proteinExistence type="predicted"/>
<sequence length="43" mass="5260">MRIKNYCKNWFLNMSRYTKYTTKATSWVALKFLYTQGFKAENL</sequence>